<reference evidence="1 2" key="1">
    <citation type="submission" date="2016-11" db="EMBL/GenBank/DDBJ databases">
        <authorList>
            <person name="Jaros S."/>
            <person name="Januszkiewicz K."/>
            <person name="Wedrychowicz H."/>
        </authorList>
    </citation>
    <scope>NUCLEOTIDE SEQUENCE [LARGE SCALE GENOMIC DNA]</scope>
    <source>
        <strain evidence="1 2">DSM 17737</strain>
    </source>
</reference>
<evidence type="ECO:0000313" key="2">
    <source>
        <dbReference type="Proteomes" id="UP000198461"/>
    </source>
</evidence>
<dbReference type="Pfam" id="PF17269">
    <property type="entry name" value="DUF5335"/>
    <property type="match status" value="1"/>
</dbReference>
<name>A0A1N6DZU7_9GAMM</name>
<dbReference type="STRING" id="364032.SAMN05443662_0511"/>
<proteinExistence type="predicted"/>
<sequence length="114" mass="12785">MATRKIDKNDWQHYFDHLSSVMPTFLTEIEVAGLDIGDQVEGEWVPLTGISYDPNDDVLTVEIDNGKVLHNIRNPQEVVVDEDDAGLHSIEVKCGYGHLHILKLKTPLDLPPAK</sequence>
<evidence type="ECO:0000313" key="1">
    <source>
        <dbReference type="EMBL" id="SIN76300.1"/>
    </source>
</evidence>
<keyword evidence="2" id="KW-1185">Reference proteome</keyword>
<organism evidence="1 2">
    <name type="scientific">Sulfurivirga caldicuralii</name>
    <dbReference type="NCBI Taxonomy" id="364032"/>
    <lineage>
        <taxon>Bacteria</taxon>
        <taxon>Pseudomonadati</taxon>
        <taxon>Pseudomonadota</taxon>
        <taxon>Gammaproteobacteria</taxon>
        <taxon>Thiotrichales</taxon>
        <taxon>Piscirickettsiaceae</taxon>
        <taxon>Sulfurivirga</taxon>
    </lineage>
</organism>
<dbReference type="RefSeq" id="WP_074200813.1">
    <property type="nucleotide sequence ID" value="NZ_FSRE01000001.1"/>
</dbReference>
<accession>A0A1N6DZU7</accession>
<dbReference type="OrthoDB" id="5519078at2"/>
<dbReference type="AlphaFoldDB" id="A0A1N6DZU7"/>
<protein>
    <submittedName>
        <fullName evidence="1">Uncharacterized protein</fullName>
    </submittedName>
</protein>
<gene>
    <name evidence="1" type="ORF">SAMN05443662_0511</name>
</gene>
<dbReference type="Proteomes" id="UP000198461">
    <property type="component" value="Unassembled WGS sequence"/>
</dbReference>
<dbReference type="InterPro" id="IPR035223">
    <property type="entry name" value="DUF5335"/>
</dbReference>
<dbReference type="EMBL" id="FSRE01000001">
    <property type="protein sequence ID" value="SIN76300.1"/>
    <property type="molecule type" value="Genomic_DNA"/>
</dbReference>